<feature type="transmembrane region" description="Helical" evidence="6">
    <location>
        <begin position="238"/>
        <end position="261"/>
    </location>
</feature>
<evidence type="ECO:0000256" key="2">
    <source>
        <dbReference type="ARBA" id="ARBA00022448"/>
    </source>
</evidence>
<feature type="transmembrane region" description="Helical" evidence="6">
    <location>
        <begin position="75"/>
        <end position="92"/>
    </location>
</feature>
<keyword evidence="2" id="KW-0813">Transport</keyword>
<protein>
    <recommendedName>
        <fullName evidence="7">Major facilitator superfamily (MFS) profile domain-containing protein</fullName>
    </recommendedName>
</protein>
<evidence type="ECO:0000259" key="7">
    <source>
        <dbReference type="PROSITE" id="PS50850"/>
    </source>
</evidence>
<dbReference type="InterPro" id="IPR011701">
    <property type="entry name" value="MFS"/>
</dbReference>
<reference evidence="8" key="1">
    <citation type="journal article" date="2020" name="Microb. Genom.">
        <title>Genetic diversity of clinical and environmental Mucorales isolates obtained from an investigation of mucormycosis cases among solid organ transplant recipients.</title>
        <authorList>
            <person name="Nguyen M.H."/>
            <person name="Kaul D."/>
            <person name="Muto C."/>
            <person name="Cheng S.J."/>
            <person name="Richter R.A."/>
            <person name="Bruno V.M."/>
            <person name="Liu G."/>
            <person name="Beyhan S."/>
            <person name="Sundermann A.J."/>
            <person name="Mounaud S."/>
            <person name="Pasculle A.W."/>
            <person name="Nierman W.C."/>
            <person name="Driscoll E."/>
            <person name="Cumbie R."/>
            <person name="Clancy C.J."/>
            <person name="Dupont C.L."/>
        </authorList>
    </citation>
    <scope>NUCLEOTIDE SEQUENCE</scope>
    <source>
        <strain evidence="8">GL11</strain>
    </source>
</reference>
<gene>
    <name evidence="8" type="ORF">G6F64_003969</name>
</gene>
<keyword evidence="9" id="KW-1185">Reference proteome</keyword>
<organism evidence="8 9">
    <name type="scientific">Rhizopus oryzae</name>
    <name type="common">Mucormycosis agent</name>
    <name type="synonym">Rhizopus arrhizus var. delemar</name>
    <dbReference type="NCBI Taxonomy" id="64495"/>
    <lineage>
        <taxon>Eukaryota</taxon>
        <taxon>Fungi</taxon>
        <taxon>Fungi incertae sedis</taxon>
        <taxon>Mucoromycota</taxon>
        <taxon>Mucoromycotina</taxon>
        <taxon>Mucoromycetes</taxon>
        <taxon>Mucorales</taxon>
        <taxon>Mucorineae</taxon>
        <taxon>Rhizopodaceae</taxon>
        <taxon>Rhizopus</taxon>
    </lineage>
</organism>
<dbReference type="PANTHER" id="PTHR43791">
    <property type="entry name" value="PERMEASE-RELATED"/>
    <property type="match status" value="1"/>
</dbReference>
<comment type="caution">
    <text evidence="8">The sequence shown here is derived from an EMBL/GenBank/DDBJ whole genome shotgun (WGS) entry which is preliminary data.</text>
</comment>
<keyword evidence="3 6" id="KW-0812">Transmembrane</keyword>
<evidence type="ECO:0000256" key="1">
    <source>
        <dbReference type="ARBA" id="ARBA00004141"/>
    </source>
</evidence>
<evidence type="ECO:0000313" key="8">
    <source>
        <dbReference type="EMBL" id="KAG1311220.1"/>
    </source>
</evidence>
<keyword evidence="5 6" id="KW-0472">Membrane</keyword>
<name>A0A9P6XDM1_RHIOR</name>
<sequence>MNNMDPANDKFASLNYRYMDDSVYDRHQSPALELETTYSDKNWQYARNREDIFSVAADLKELDYSEEEKALVRKIDFLVLPIICTLDFLQFFDKSTINYAALMTFKQDLNLVGSQFSLLGSIFYLGYFLFQLPNNYLLQRVPVGKYIGILVVLWGIVLLCTAFGKNFSQVAAMRFLLGFFEAGIYPSLTLLISTFYRRSEQVVRLGAFWICNGLALFIGGIVAYGIGHLTNAGGLKSWQWLMIILGGVTILMGIFSFFFLIDSPKSSALGLNAEQELLVEERTKDNATVRTTEIKKEQIWEALKEVRFWCFCFSCLLINLQNGALTIYNGQITASFGFNQLQSTLLTAGAGGSTILFILIGIFCVRRFQQTLYTACGLTALNIIGLLLLLVIPVTKAKLLGFYMAWSYVSVYVLMITCISNNVTGYTKKIFYNGVLMLFYTVGNFVGPLMMVNPPYIEGMLGYLVANCVVVVLFLVARWRMAVVNRRRLLLMGHTSNTTVVDSCTYVQEDISDEQDQSFIYIL</sequence>
<keyword evidence="4 6" id="KW-1133">Transmembrane helix</keyword>
<feature type="transmembrane region" description="Helical" evidence="6">
    <location>
        <begin position="176"/>
        <end position="195"/>
    </location>
</feature>
<dbReference type="GO" id="GO:0016020">
    <property type="term" value="C:membrane"/>
    <property type="evidence" value="ECO:0007669"/>
    <property type="project" value="UniProtKB-SubCell"/>
</dbReference>
<dbReference type="PROSITE" id="PS50850">
    <property type="entry name" value="MFS"/>
    <property type="match status" value="1"/>
</dbReference>
<dbReference type="Proteomes" id="UP000716291">
    <property type="component" value="Unassembled WGS sequence"/>
</dbReference>
<dbReference type="GO" id="GO:0022857">
    <property type="term" value="F:transmembrane transporter activity"/>
    <property type="evidence" value="ECO:0007669"/>
    <property type="project" value="InterPro"/>
</dbReference>
<evidence type="ECO:0000256" key="5">
    <source>
        <dbReference type="ARBA" id="ARBA00023136"/>
    </source>
</evidence>
<comment type="subcellular location">
    <subcellularLocation>
        <location evidence="1">Membrane</location>
        <topology evidence="1">Multi-pass membrane protein</topology>
    </subcellularLocation>
</comment>
<dbReference type="Pfam" id="PF07690">
    <property type="entry name" value="MFS_1"/>
    <property type="match status" value="1"/>
</dbReference>
<proteinExistence type="predicted"/>
<dbReference type="SUPFAM" id="SSF103473">
    <property type="entry name" value="MFS general substrate transporter"/>
    <property type="match status" value="1"/>
</dbReference>
<dbReference type="InterPro" id="IPR036259">
    <property type="entry name" value="MFS_trans_sf"/>
</dbReference>
<feature type="transmembrane region" description="Helical" evidence="6">
    <location>
        <begin position="345"/>
        <end position="365"/>
    </location>
</feature>
<feature type="transmembrane region" description="Helical" evidence="6">
    <location>
        <begin position="461"/>
        <end position="479"/>
    </location>
</feature>
<evidence type="ECO:0000256" key="4">
    <source>
        <dbReference type="ARBA" id="ARBA00022989"/>
    </source>
</evidence>
<dbReference type="InterPro" id="IPR020846">
    <property type="entry name" value="MFS_dom"/>
</dbReference>
<accession>A0A9P6XDM1</accession>
<feature type="transmembrane region" description="Helical" evidence="6">
    <location>
        <begin position="430"/>
        <end position="449"/>
    </location>
</feature>
<feature type="transmembrane region" description="Helical" evidence="6">
    <location>
        <begin position="306"/>
        <end position="325"/>
    </location>
</feature>
<feature type="transmembrane region" description="Helical" evidence="6">
    <location>
        <begin position="142"/>
        <end position="164"/>
    </location>
</feature>
<dbReference type="PANTHER" id="PTHR43791:SF36">
    <property type="entry name" value="TRANSPORTER, PUTATIVE (AFU_ORTHOLOGUE AFUA_6G08340)-RELATED"/>
    <property type="match status" value="1"/>
</dbReference>
<dbReference type="EMBL" id="JAANQT010000413">
    <property type="protein sequence ID" value="KAG1311220.1"/>
    <property type="molecule type" value="Genomic_DNA"/>
</dbReference>
<feature type="transmembrane region" description="Helical" evidence="6">
    <location>
        <begin position="112"/>
        <end position="130"/>
    </location>
</feature>
<evidence type="ECO:0000256" key="6">
    <source>
        <dbReference type="SAM" id="Phobius"/>
    </source>
</evidence>
<dbReference type="AlphaFoldDB" id="A0A9P6XDM1"/>
<feature type="transmembrane region" description="Helical" evidence="6">
    <location>
        <begin position="207"/>
        <end position="226"/>
    </location>
</feature>
<feature type="transmembrane region" description="Helical" evidence="6">
    <location>
        <begin position="400"/>
        <end position="418"/>
    </location>
</feature>
<feature type="transmembrane region" description="Helical" evidence="6">
    <location>
        <begin position="372"/>
        <end position="394"/>
    </location>
</feature>
<feature type="domain" description="Major facilitator superfamily (MFS) profile" evidence="7">
    <location>
        <begin position="79"/>
        <end position="480"/>
    </location>
</feature>
<evidence type="ECO:0000313" key="9">
    <source>
        <dbReference type="Proteomes" id="UP000716291"/>
    </source>
</evidence>
<dbReference type="OrthoDB" id="6730379at2759"/>
<evidence type="ECO:0000256" key="3">
    <source>
        <dbReference type="ARBA" id="ARBA00022692"/>
    </source>
</evidence>
<dbReference type="Gene3D" id="1.20.1250.20">
    <property type="entry name" value="MFS general substrate transporter like domains"/>
    <property type="match status" value="1"/>
</dbReference>